<feature type="transmembrane region" description="Helical" evidence="2">
    <location>
        <begin position="2472"/>
        <end position="2493"/>
    </location>
</feature>
<dbReference type="EnsemblProtists" id="EKX33646">
    <property type="protein sequence ID" value="EKX33646"/>
    <property type="gene ID" value="GUITHDRAFT_147772"/>
</dbReference>
<feature type="transmembrane region" description="Helical" evidence="2">
    <location>
        <begin position="2445"/>
        <end position="2466"/>
    </location>
</feature>
<comment type="caution">
    <text evidence="1">Lacks conserved residue(s) required for the propagation of feature annotation.</text>
</comment>
<feature type="transmembrane region" description="Helical" evidence="2">
    <location>
        <begin position="2542"/>
        <end position="2563"/>
    </location>
</feature>
<keyword evidence="2" id="KW-0472">Membrane</keyword>
<dbReference type="InterPro" id="IPR006212">
    <property type="entry name" value="Furin_repeat"/>
</dbReference>
<keyword evidence="2" id="KW-1133">Transmembrane helix</keyword>
<proteinExistence type="predicted"/>
<reference evidence="6" key="2">
    <citation type="submission" date="2012-11" db="EMBL/GenBank/DDBJ databases">
        <authorList>
            <person name="Kuo A."/>
            <person name="Curtis B.A."/>
            <person name="Tanifuji G."/>
            <person name="Burki F."/>
            <person name="Gruber A."/>
            <person name="Irimia M."/>
            <person name="Maruyama S."/>
            <person name="Arias M.C."/>
            <person name="Ball S.G."/>
            <person name="Gile G.H."/>
            <person name="Hirakawa Y."/>
            <person name="Hopkins J.F."/>
            <person name="Rensing S.A."/>
            <person name="Schmutz J."/>
            <person name="Symeonidi A."/>
            <person name="Elias M."/>
            <person name="Eveleigh R.J."/>
            <person name="Herman E.K."/>
            <person name="Klute M.J."/>
            <person name="Nakayama T."/>
            <person name="Obornik M."/>
            <person name="Reyes-Prieto A."/>
            <person name="Armbrust E.V."/>
            <person name="Aves S.J."/>
            <person name="Beiko R.G."/>
            <person name="Coutinho P."/>
            <person name="Dacks J.B."/>
            <person name="Durnford D.G."/>
            <person name="Fast N.M."/>
            <person name="Green B.R."/>
            <person name="Grisdale C."/>
            <person name="Hempe F."/>
            <person name="Henrissat B."/>
            <person name="Hoppner M.P."/>
            <person name="Ishida K.-I."/>
            <person name="Kim E."/>
            <person name="Koreny L."/>
            <person name="Kroth P.G."/>
            <person name="Liu Y."/>
            <person name="Malik S.-B."/>
            <person name="Maier U.G."/>
            <person name="McRose D."/>
            <person name="Mock T."/>
            <person name="Neilson J.A."/>
            <person name="Onodera N.T."/>
            <person name="Poole A.M."/>
            <person name="Pritham E.J."/>
            <person name="Richards T.A."/>
            <person name="Rocap G."/>
            <person name="Roy S.W."/>
            <person name="Sarai C."/>
            <person name="Schaack S."/>
            <person name="Shirato S."/>
            <person name="Slamovits C.H."/>
            <person name="Spencer D.F."/>
            <person name="Suzuki S."/>
            <person name="Worden A.Z."/>
            <person name="Zauner S."/>
            <person name="Barry K."/>
            <person name="Bell C."/>
            <person name="Bharti A.K."/>
            <person name="Crow J.A."/>
            <person name="Grimwood J."/>
            <person name="Kramer R."/>
            <person name="Lindquist E."/>
            <person name="Lucas S."/>
            <person name="Salamov A."/>
            <person name="McFadden G.I."/>
            <person name="Lane C.E."/>
            <person name="Keeling P.J."/>
            <person name="Gray M.W."/>
            <person name="Grigoriev I.V."/>
            <person name="Archibald J.M."/>
        </authorList>
    </citation>
    <scope>NUCLEOTIDE SEQUENCE</scope>
    <source>
        <strain evidence="6">CCMP2712</strain>
    </source>
</reference>
<dbReference type="SUPFAM" id="SSF57184">
    <property type="entry name" value="Growth factor receptor domain"/>
    <property type="match status" value="1"/>
</dbReference>
<keyword evidence="1" id="KW-1015">Disulfide bond</keyword>
<feature type="transmembrane region" description="Helical" evidence="2">
    <location>
        <begin position="2505"/>
        <end position="2530"/>
    </location>
</feature>
<feature type="transmembrane region" description="Helical" evidence="2">
    <location>
        <begin position="2414"/>
        <end position="2433"/>
    </location>
</feature>
<dbReference type="PaxDb" id="55529-EKX33646"/>
<evidence type="ECO:0000313" key="4">
    <source>
        <dbReference type="EMBL" id="EKX33646.1"/>
    </source>
</evidence>
<dbReference type="OMA" id="EKPYQXR"/>
<evidence type="ECO:0000256" key="2">
    <source>
        <dbReference type="SAM" id="Phobius"/>
    </source>
</evidence>
<feature type="repeat" description="TNFR-Cys" evidence="1">
    <location>
        <begin position="2050"/>
        <end position="2094"/>
    </location>
</feature>
<sequence>MLGKWLKIPNTTGIPPNDLKMLEQLEDTIEELDQTVRKCMQASVVTSRKNKEEYTLQFFQILHNVLRVESNFPVRYTQVDSSNFHNSLEVNVNCMESVDNLIQNCAPIAMNFFESLTRVGDDDGPAQINEILDQDVQTRYQAAHEAYSKNQDQASFMALQKCISQICEKLRTVTINPTLNNTKRIMWQIMVTAAYFLSLSDQSMPTAVTAEGQRLIRWTGGDTHQLLRSSRGVRINERGILFIRADGIRTNGWEAIPCRPGPSSLCTTDGGSRFFPIGSTFISGNVSGVSSDIYPIAEVGCSSAGTGRIIVDPAGVYDVSVCDAVGERLDVLWDGERAFHRRMVTPTWLYVVISLTSIYLVSCTAQNLSHLLFHDQQKTAIPIHPESYLRWTARAVEIGGVAATVGLSVGYTLAGSELILNEEIAYAVVMIVYIAVHFAVLSYKVLTTDTKHRVAHFLTFNLNTGILLLLTQSVYKTLANPYVGILLVMLTLRSFYKLLELQVGRWAEGKEVRSDELACETLLLLFDATVVALTHYVGFRRSFLFPFEGDSSFVVVCFHGLQLLVLLPVVSVAVDFNFVADSCYFNADFVESKGSEAYCACKAGFFNPQPESFDGCFSCGNSAFTYFSPDYCNNAPYAGLCNSDGDYVHQCTNNQYRTGCGQSYYVAAGANRDIQGYTPGTCNNCETCPTEFPYPVQYRSGCSGTSAGTCQPCTTCNSYDIERQSSNYAAGCGAPNNPGTCTWCSDAAAQRCGSAEWLSGCGGLDPGQCIGCSSATGKYCVEGQYRDPDFTCGRTLKDINCLPCESCPDPNEVRINCGKIGAITTYASSPGTCMPCPETCLSLGVYNQYVLNCGTSQNCVQGSSCRIADEGGYVYSTAYYIFDTVCAPKTASMLSQQYQSDGVDSIMTWVEHEYCMSPFHRYCTVNRILMTTIVSGGHAFAQCACRAGFHVKYQSKAALTDEETDCLTEQGDTLTAYYMCVRCPVHTYSTDYDIGCKFCPLGQKPNQQQTACEDCPRGTKLQLLPNQGTNIVYVCVPCEPGTYQDGTPQIDYCKPCPFDQYSGYGETSCHYCDGATNHSIDNVHCVQSCGGFCEYWNSITPSTKYSGDKVCPDREPSSTCVDCGSPVCAVLKQSPTHTVLDECKYCVALGFDSTTKQDAGQGLLFVNQSDVPGFSYLSCAALPFEVCNSAFRTALSNDPQYALFGRYDCQGFSRGEINPPPRYGSCFDCYSLSSTCLAGEYVESCQCSDTSAGTQAACTPQQHCRTCFPVVSPNAVIYKATERLSCQVTCQQGYTGISLEQVCTETCGEAPTCGGVTFPIPCSPPRKAYCEECINTHANIDGLIVGAGAYSMEANWIDRDSNSRIGSFENLMILKRAVAYENTLCVRGNRVVGQINGIGSASYNSLADPQVFLFPTRCYWDGNLTWQDNLKLLPLENRFVDPGTPQWETNAVAYAIPQNNSQLGDTVLFLRLFANTKTLRIGPIDLSSADGKINGWVVSFHYKTTHNAAAQITLGNTLTSTLQSQAIWDIAILTGFSHYSSTAVLSVGFTPIVWTDLYLDEFSVVPNFLYGAPTCNTADGVELCSGAQLNFPNEANLQEIYGEGTLPATLPFGVRQFHLVFTHAAIAGSLSVWMEVNDEKVPICTKDLSSSVSLRHICTLPVYLSWRGAAQYPLFTEGPPGLLTGSLHLTLHPMACSYRCLFSDYFFTNDRCVRCNTTCLPGSAFQGCNPDGTPICVTCAEALPGFARWLPNVCEYECFEGYYAANSSACLACPTSSCPVGQHRAQCQAVVGATCQECTTKRSTIAAYETFEEFITPGIPFDSDNCITQCVQGSYRREPNCLPCRTLPFAGWELRNSTPHRTLSCTQVQNALAVACVGLQHGRYTGYATGMDEDCPAVCDAGYYPATSEVAFTLPFWEAGTRADDRTFSERRLNLTVCNPCMETTLSNGAYTAGCSYVCDVNYVKSPTASKPQNCIYCPGEACLAGEYQSGCHLEATCLPCTSLADPHREFTAVGLFEDPNSCPSQCSSSYWSTSALSNCTACTPEASLSCNLSSNYIQACTPTSDASCRPCSPSCDPGYFTAALCSDHVDRVCDRCLNPLPQHARFLAECIVECIPDYVRHNASYCGFCDPRRVCGVGTYFDDCKASNSYVGCSPCRNGLEQNHSVLYLTPGEPYQPYSCSWRCAVGTVLGRNSTGGLACVTRVSDIIPTPAPLQTPPSSCPPGQYLSPQLLCEPCTNTIPPQYAIWTSGCTWICTPGRIAVQDPIQQRFTCMVYADYLDIVLNTRRVLIQNPFNDTYRPHVVGYSREAAGLGAAGFACLVGFVGMALVCCRYKGCMKMKYEAVATKQNLRRLWTEVAFGELVVLTQLAAAAFVMQYSVFFYLMFSKGGIRNFDAPYCQSLFYISDKLAVDKGTASLMVISGILSWVVLGIISSRNHPLLNRGVVTWLALLGYASTIAVVLYDNISDHGDIHLLGAGVLALTYIWAQLNYSLSVFEYGSISKFTAYATAALTCLCIVFFAAFGIVYIAYNNMTDPCMSNVIILEYIVYLLISLNNIVIYTDFTAAHAYVKLHPRQYGQIVEYVVKDQDIPTGKPVTGGKGMARHV</sequence>
<reference evidence="5" key="3">
    <citation type="submission" date="2016-03" db="UniProtKB">
        <authorList>
            <consortium name="EnsemblProtists"/>
        </authorList>
    </citation>
    <scope>IDENTIFICATION</scope>
</reference>
<gene>
    <name evidence="4" type="ORF">GUITHDRAFT_147772</name>
</gene>
<dbReference type="Proteomes" id="UP000011087">
    <property type="component" value="Unassembled WGS sequence"/>
</dbReference>
<dbReference type="InterPro" id="IPR009030">
    <property type="entry name" value="Growth_fac_rcpt_cys_sf"/>
</dbReference>
<name>L1IBL1_GUITC</name>
<evidence type="ECO:0000256" key="1">
    <source>
        <dbReference type="PROSITE-ProRule" id="PRU00206"/>
    </source>
</evidence>
<feature type="transmembrane region" description="Helical" evidence="2">
    <location>
        <begin position="454"/>
        <end position="471"/>
    </location>
</feature>
<feature type="transmembrane region" description="Helical" evidence="2">
    <location>
        <begin position="521"/>
        <end position="539"/>
    </location>
</feature>
<reference evidence="4 6" key="1">
    <citation type="journal article" date="2012" name="Nature">
        <title>Algal genomes reveal evolutionary mosaicism and the fate of nucleomorphs.</title>
        <authorList>
            <consortium name="DOE Joint Genome Institute"/>
            <person name="Curtis B.A."/>
            <person name="Tanifuji G."/>
            <person name="Burki F."/>
            <person name="Gruber A."/>
            <person name="Irimia M."/>
            <person name="Maruyama S."/>
            <person name="Arias M.C."/>
            <person name="Ball S.G."/>
            <person name="Gile G.H."/>
            <person name="Hirakawa Y."/>
            <person name="Hopkins J.F."/>
            <person name="Kuo A."/>
            <person name="Rensing S.A."/>
            <person name="Schmutz J."/>
            <person name="Symeonidi A."/>
            <person name="Elias M."/>
            <person name="Eveleigh R.J."/>
            <person name="Herman E.K."/>
            <person name="Klute M.J."/>
            <person name="Nakayama T."/>
            <person name="Obornik M."/>
            <person name="Reyes-Prieto A."/>
            <person name="Armbrust E.V."/>
            <person name="Aves S.J."/>
            <person name="Beiko R.G."/>
            <person name="Coutinho P."/>
            <person name="Dacks J.B."/>
            <person name="Durnford D.G."/>
            <person name="Fast N.M."/>
            <person name="Green B.R."/>
            <person name="Grisdale C.J."/>
            <person name="Hempel F."/>
            <person name="Henrissat B."/>
            <person name="Hoppner M.P."/>
            <person name="Ishida K."/>
            <person name="Kim E."/>
            <person name="Koreny L."/>
            <person name="Kroth P.G."/>
            <person name="Liu Y."/>
            <person name="Malik S.B."/>
            <person name="Maier U.G."/>
            <person name="McRose D."/>
            <person name="Mock T."/>
            <person name="Neilson J.A."/>
            <person name="Onodera N.T."/>
            <person name="Poole A.M."/>
            <person name="Pritham E.J."/>
            <person name="Richards T.A."/>
            <person name="Rocap G."/>
            <person name="Roy S.W."/>
            <person name="Sarai C."/>
            <person name="Schaack S."/>
            <person name="Shirato S."/>
            <person name="Slamovits C.H."/>
            <person name="Spencer D.F."/>
            <person name="Suzuki S."/>
            <person name="Worden A.Z."/>
            <person name="Zauner S."/>
            <person name="Barry K."/>
            <person name="Bell C."/>
            <person name="Bharti A.K."/>
            <person name="Crow J.A."/>
            <person name="Grimwood J."/>
            <person name="Kramer R."/>
            <person name="Lindquist E."/>
            <person name="Lucas S."/>
            <person name="Salamov A."/>
            <person name="McFadden G.I."/>
            <person name="Lane C.E."/>
            <person name="Keeling P.J."/>
            <person name="Gray M.W."/>
            <person name="Grigoriev I.V."/>
            <person name="Archibald J.M."/>
        </authorList>
    </citation>
    <scope>NUCLEOTIDE SEQUENCE</scope>
    <source>
        <strain evidence="4 6">CCMP2712</strain>
    </source>
</reference>
<dbReference type="InterPro" id="IPR001368">
    <property type="entry name" value="TNFR/NGFR_Cys_rich_reg"/>
</dbReference>
<evidence type="ECO:0000313" key="6">
    <source>
        <dbReference type="Proteomes" id="UP000011087"/>
    </source>
</evidence>
<organism evidence="4">
    <name type="scientific">Guillardia theta (strain CCMP2712)</name>
    <name type="common">Cryptophyte</name>
    <dbReference type="NCBI Taxonomy" id="905079"/>
    <lineage>
        <taxon>Eukaryota</taxon>
        <taxon>Cryptophyceae</taxon>
        <taxon>Pyrenomonadales</taxon>
        <taxon>Geminigeraceae</taxon>
        <taxon>Guillardia</taxon>
    </lineage>
</organism>
<feature type="transmembrane region" description="Helical" evidence="2">
    <location>
        <begin position="2310"/>
        <end position="2332"/>
    </location>
</feature>
<dbReference type="KEGG" id="gtt:GUITHDRAFT_147772"/>
<feature type="transmembrane region" description="Helical" evidence="2">
    <location>
        <begin position="388"/>
        <end position="412"/>
    </location>
</feature>
<dbReference type="RefSeq" id="XP_005820626.1">
    <property type="nucleotide sequence ID" value="XM_005820569.1"/>
</dbReference>
<feature type="transmembrane region" description="Helical" evidence="2">
    <location>
        <begin position="424"/>
        <end position="442"/>
    </location>
</feature>
<keyword evidence="2" id="KW-0812">Transmembrane</keyword>
<evidence type="ECO:0000313" key="5">
    <source>
        <dbReference type="EnsemblProtists" id="EKX33646"/>
    </source>
</evidence>
<feature type="disulfide bond" evidence="1">
    <location>
        <begin position="2076"/>
        <end position="2094"/>
    </location>
</feature>
<feature type="domain" description="TNFR-Cys" evidence="3">
    <location>
        <begin position="2050"/>
        <end position="2094"/>
    </location>
</feature>
<dbReference type="EMBL" id="JH993134">
    <property type="protein sequence ID" value="EKX33646.1"/>
    <property type="molecule type" value="Genomic_DNA"/>
</dbReference>
<dbReference type="HOGENOM" id="CLU_228033_0_0_1"/>
<dbReference type="PROSITE" id="PS50050">
    <property type="entry name" value="TNFR_NGFR_2"/>
    <property type="match status" value="1"/>
</dbReference>
<keyword evidence="6" id="KW-1185">Reference proteome</keyword>
<feature type="transmembrane region" description="Helical" evidence="2">
    <location>
        <begin position="347"/>
        <end position="368"/>
    </location>
</feature>
<protein>
    <recommendedName>
        <fullName evidence="3">TNFR-Cys domain-containing protein</fullName>
    </recommendedName>
</protein>
<feature type="transmembrane region" description="Helical" evidence="2">
    <location>
        <begin position="2358"/>
        <end position="2386"/>
    </location>
</feature>
<evidence type="ECO:0000259" key="3">
    <source>
        <dbReference type="PROSITE" id="PS50050"/>
    </source>
</evidence>
<feature type="transmembrane region" description="Helical" evidence="2">
    <location>
        <begin position="478"/>
        <end position="496"/>
    </location>
</feature>
<accession>L1IBL1</accession>
<dbReference type="SMART" id="SM01411">
    <property type="entry name" value="Ephrin_rec_like"/>
    <property type="match status" value="3"/>
</dbReference>
<dbReference type="OrthoDB" id="9950067at2759"/>
<dbReference type="GeneID" id="17290369"/>
<dbReference type="SMART" id="SM00261">
    <property type="entry name" value="FU"/>
    <property type="match status" value="3"/>
</dbReference>